<dbReference type="KEGG" id="ssub:CP968_15360"/>
<sequence>MISVQAWSDAQRLWDFQQMHHEPRPCSAGIVLGGRGPGVVGTAVELYRRGMVPVVVVAGGAAGERVVELGVPAGAVLVAPDAPDADGAIRGARALLDGRGVEVGSVLLVTGPYAERGAHAAARAVWPEAEVVVASPPLTLREYVDAVQDVRLVFDILVGAQQRLPRAGREAPGAVAEAYGRLCAEGFTGRVVPA</sequence>
<reference evidence="1" key="1">
    <citation type="journal article" date="2014" name="Int. J. Syst. Evol. Microbiol.">
        <title>Complete genome sequence of Corynebacterium casei LMG S-19264T (=DSM 44701T), isolated from a smear-ripened cheese.</title>
        <authorList>
            <consortium name="US DOE Joint Genome Institute (JGI-PGF)"/>
            <person name="Walter F."/>
            <person name="Albersmeier A."/>
            <person name="Kalinowski J."/>
            <person name="Ruckert C."/>
        </authorList>
    </citation>
    <scope>NUCLEOTIDE SEQUENCE</scope>
    <source>
        <strain evidence="1">JCM 4834</strain>
    </source>
</reference>
<dbReference type="EMBL" id="CP023701">
    <property type="protein sequence ID" value="QEU79520.1"/>
    <property type="molecule type" value="Genomic_DNA"/>
</dbReference>
<accession>A0A5P2UKT7</accession>
<name>A0A5P2UKT7_9ACTN</name>
<dbReference type="RefSeq" id="WP_150518540.1">
    <property type="nucleotide sequence ID" value="NZ_BMVX01000020.1"/>
</dbReference>
<reference evidence="2 3" key="2">
    <citation type="submission" date="2017-09" db="EMBL/GenBank/DDBJ databases">
        <authorList>
            <person name="Lee N."/>
            <person name="Cho B.-K."/>
        </authorList>
    </citation>
    <scope>NUCLEOTIDE SEQUENCE [LARGE SCALE GENOMIC DNA]</scope>
    <source>
        <strain evidence="2 3">ATCC 27467</strain>
    </source>
</reference>
<dbReference type="OrthoDB" id="2216870at2"/>
<proteinExistence type="predicted"/>
<dbReference type="Proteomes" id="UP000326831">
    <property type="component" value="Chromosome"/>
</dbReference>
<organism evidence="2 3">
    <name type="scientific">Streptomyces subrutilus</name>
    <dbReference type="NCBI Taxonomy" id="36818"/>
    <lineage>
        <taxon>Bacteria</taxon>
        <taxon>Bacillati</taxon>
        <taxon>Actinomycetota</taxon>
        <taxon>Actinomycetes</taxon>
        <taxon>Kitasatosporales</taxon>
        <taxon>Streptomycetaceae</taxon>
        <taxon>Streptomyces</taxon>
    </lineage>
</organism>
<dbReference type="Proteomes" id="UP000634660">
    <property type="component" value="Unassembled WGS sequence"/>
</dbReference>
<keyword evidence="3" id="KW-1185">Reference proteome</keyword>
<protein>
    <submittedName>
        <fullName evidence="2">YdcF family protein</fullName>
    </submittedName>
</protein>
<dbReference type="EMBL" id="BMVX01000020">
    <property type="protein sequence ID" value="GGZ82793.1"/>
    <property type="molecule type" value="Genomic_DNA"/>
</dbReference>
<evidence type="ECO:0000313" key="1">
    <source>
        <dbReference type="EMBL" id="GGZ82793.1"/>
    </source>
</evidence>
<reference evidence="1" key="3">
    <citation type="submission" date="2020-09" db="EMBL/GenBank/DDBJ databases">
        <authorList>
            <person name="Sun Q."/>
            <person name="Ohkuma M."/>
        </authorList>
    </citation>
    <scope>NUCLEOTIDE SEQUENCE</scope>
    <source>
        <strain evidence="1">JCM 4834</strain>
    </source>
</reference>
<evidence type="ECO:0000313" key="3">
    <source>
        <dbReference type="Proteomes" id="UP000326831"/>
    </source>
</evidence>
<evidence type="ECO:0000313" key="2">
    <source>
        <dbReference type="EMBL" id="QEU79520.1"/>
    </source>
</evidence>
<dbReference type="AlphaFoldDB" id="A0A5P2UKT7"/>
<gene>
    <name evidence="2" type="ORF">CP968_15360</name>
    <name evidence="1" type="ORF">GCM10010371_48040</name>
</gene>